<dbReference type="InterPro" id="IPR003349">
    <property type="entry name" value="JmjN"/>
</dbReference>
<dbReference type="PANTHER" id="PTHR10694">
    <property type="entry name" value="LYSINE-SPECIFIC DEMETHYLASE"/>
    <property type="match status" value="1"/>
</dbReference>
<dbReference type="Pfam" id="PF08429">
    <property type="entry name" value="PLU-1"/>
    <property type="match status" value="1"/>
</dbReference>
<dbReference type="SUPFAM" id="SSF57903">
    <property type="entry name" value="FYVE/PHD zinc finger"/>
    <property type="match status" value="1"/>
</dbReference>
<evidence type="ECO:0000256" key="3">
    <source>
        <dbReference type="ARBA" id="ARBA00022771"/>
    </source>
</evidence>
<dbReference type="GO" id="GO:0000785">
    <property type="term" value="C:chromatin"/>
    <property type="evidence" value="ECO:0007669"/>
    <property type="project" value="TreeGrafter"/>
</dbReference>
<dbReference type="PROSITE" id="PS01359">
    <property type="entry name" value="ZF_PHD_1"/>
    <property type="match status" value="1"/>
</dbReference>
<proteinExistence type="predicted"/>
<dbReference type="OrthoDB" id="1678912at2759"/>
<dbReference type="PANTHER" id="PTHR10694:SF33">
    <property type="entry name" value="LYSINE-SPECIFIC DEMETHYLASE 5"/>
    <property type="match status" value="1"/>
</dbReference>
<dbReference type="Gene3D" id="1.10.150.60">
    <property type="entry name" value="ARID DNA-binding domain"/>
    <property type="match status" value="1"/>
</dbReference>
<dbReference type="InterPro" id="IPR001606">
    <property type="entry name" value="ARID_dom"/>
</dbReference>
<organism evidence="13 14">
    <name type="scientific">Sungouiella intermedia</name>
    <dbReference type="NCBI Taxonomy" id="45354"/>
    <lineage>
        <taxon>Eukaryota</taxon>
        <taxon>Fungi</taxon>
        <taxon>Dikarya</taxon>
        <taxon>Ascomycota</taxon>
        <taxon>Saccharomycotina</taxon>
        <taxon>Pichiomycetes</taxon>
        <taxon>Metschnikowiaceae</taxon>
        <taxon>Sungouiella</taxon>
    </lineage>
</organism>
<feature type="region of interest" description="Disordered" evidence="8">
    <location>
        <begin position="1904"/>
        <end position="1930"/>
    </location>
</feature>
<dbReference type="GO" id="GO:0008270">
    <property type="term" value="F:zinc ion binding"/>
    <property type="evidence" value="ECO:0007669"/>
    <property type="project" value="UniProtKB-KW"/>
</dbReference>
<keyword evidence="14" id="KW-1185">Reference proteome</keyword>
<dbReference type="InterPro" id="IPR019787">
    <property type="entry name" value="Znf_PHD-finger"/>
</dbReference>
<evidence type="ECO:0000259" key="9">
    <source>
        <dbReference type="PROSITE" id="PS50016"/>
    </source>
</evidence>
<gene>
    <name evidence="13" type="ORF">SAMEA4029010_CIC11G00000005898</name>
</gene>
<reference evidence="13 14" key="1">
    <citation type="submission" date="2016-10" db="EMBL/GenBank/DDBJ databases">
        <authorList>
            <person name="de Groot N.N."/>
        </authorList>
    </citation>
    <scope>NUCLEOTIDE SEQUENCE [LARGE SCALE GENOMIC DNA]</scope>
    <source>
        <strain evidence="13 14">CBS 141442</strain>
    </source>
</reference>
<evidence type="ECO:0000256" key="7">
    <source>
        <dbReference type="PROSITE-ProRule" id="PRU00146"/>
    </source>
</evidence>
<evidence type="ECO:0000256" key="4">
    <source>
        <dbReference type="ARBA" id="ARBA00022833"/>
    </source>
</evidence>
<dbReference type="GO" id="GO:0034647">
    <property type="term" value="F:histone H3K4me/H3K4me2/H3K4me3 demethylase activity"/>
    <property type="evidence" value="ECO:0007669"/>
    <property type="project" value="TreeGrafter"/>
</dbReference>
<keyword evidence="2" id="KW-0479">Metal-binding</keyword>
<evidence type="ECO:0000256" key="5">
    <source>
        <dbReference type="ARBA" id="ARBA00023004"/>
    </source>
</evidence>
<evidence type="ECO:0000313" key="14">
    <source>
        <dbReference type="Proteomes" id="UP000182334"/>
    </source>
</evidence>
<feature type="compositionally biased region" description="Polar residues" evidence="8">
    <location>
        <begin position="574"/>
        <end position="590"/>
    </location>
</feature>
<feature type="compositionally biased region" description="Basic and acidic residues" evidence="8">
    <location>
        <begin position="1858"/>
        <end position="1869"/>
    </location>
</feature>
<evidence type="ECO:0000259" key="10">
    <source>
        <dbReference type="PROSITE" id="PS51011"/>
    </source>
</evidence>
<evidence type="ECO:0000256" key="1">
    <source>
        <dbReference type="ARBA" id="ARBA00004123"/>
    </source>
</evidence>
<dbReference type="SUPFAM" id="SSF46774">
    <property type="entry name" value="ARID-like"/>
    <property type="match status" value="1"/>
</dbReference>
<protein>
    <submittedName>
        <fullName evidence="13">CIC11C00000005898</fullName>
    </submittedName>
</protein>
<evidence type="ECO:0000259" key="11">
    <source>
        <dbReference type="PROSITE" id="PS51183"/>
    </source>
</evidence>
<feature type="region of interest" description="Disordered" evidence="8">
    <location>
        <begin position="1858"/>
        <end position="1885"/>
    </location>
</feature>
<dbReference type="Pfam" id="PF01388">
    <property type="entry name" value="ARID"/>
    <property type="match status" value="1"/>
</dbReference>
<sequence>MSSRFSRTRSPEKISLDTNLSQWSTTGGSLDKIRYIQSDSISAEGLYEPYQWPQSRPKSESSMKYFTAANRIHLDTSGGSGDVREIPVYEYGKDFTADPILFVETVKEAGKKYGAVKVKMPMDFVTRLLVDQLLDPEALIFRTTRILNNPTENELFARLKFFSELLKFHASMEDISNKPLDLISDSLIEIHLADTNSVPTPQANLELQQQIKVESNSVVANEANLPADGASHAFKSPETIVKLEDTKIMKPESSHAQQDISQDAQARQNVPLFVSQLPTLGKRPLDLYEFFRLVIARGGFDEVSTKGLWTEIGHELGYNKNDRQKLNQFLEESYNSILSSFEKNLGDRKYAIGALAHKSNDSESRKRLRLNSGAPLILGSAKDFHRSVKSKASKGFLLNEPHLMSIKSPLVLGLKSMSAALDRRSSSKSKEEIYSPITSAAQVNHFVKWLACGLSNIQDASRYDYPPNRTSYLSLKQYMLKDNKFQQYLISTYPQVFGNNDLPSHGSLVSGGKAEKVAIEEFERLYWGLMENKGETNLLDLMKLESGICVPSSMVRSGFPELGDDFNESKETKSVNNCQPFSPSVQNDATSSSIQSGSLSASAGSLLDPPSVATAGTTKVTSSALSPSETQNITANQNISGQNDPGVSTTANGNSKSESTTGPKPVRYTDRTLDPLNPFNIHNIPVLPNSLLGAYSALDINNRDLVNSKLHVGMTFSTQNWSCEDHFTQNCNYHSFGAGKRWYFIPELEFEKFQTLIQEVTNQQSVYNSRVNMNYRKEDWHFKSLERVINNKMSGEAEYKCLNDSMENLLNPFPDIRANHKSDLFQKLIDKKKKQNNMSFNQEFLITPKLLREKGINFTTTVQQQGEFIFKYPKSYSSTFSFGVNLSEEINFASELWLDYAEEGEQWLSQQGILPNILIFRMLINFAQLHESSDSKCGHFDAGIFSKVLALYSKFLDRELALRAKIRETLKIKETTIEERNITDIDSISDDTLQNAFPSKIVISEAYTHHQLVMTLPGFLDYAAQMSGEEDLEFNVITNKYYTIELQMFYSDEKLKSFQRLLSSYSVDFEAWLENYETILKSGEDISMKMYKNLLSEGWKIYSAVASSNYNFMRFSLDTKSQNTELAAKVKSFKDEVENLQSFVDESMELIEDCQTILSLKHQQRIRNPGGESTPQVNNEQQTGSLDLLLDLVNKIPKLNFYAPEFDQIFEFKSEIENFDRACRALIQKPNSSISELNDMISLGMSFGVQIPSLDFMTRLRDRQQWLSTYETIVSGGDPFSGKKDIFFLKHLVDFRDEGLRVLASKDIEKIRDIDAYVQKGNSYDFIVTSYLLENSVLNKVELKKLDTVIDDMVERSKKTGSDRLFVTFESYSRLVDLKAQSGHIRFLAEYHTRTHNLFDIKQTLSELEACGFKYDGSLIQNDLARTHQWLDNVNTLFKQTKIVSNTRSKTKLPVLATRHASEPDMILSSHHIYNNCATAFAGEDVDEFTRSSSWVFMNNLDYHYDEKHPARYCMCREFEAGVMIECDRCHEWYHVNCVNAKSNIDDENEKYSCPVCMLLESYKFTGTVQEIPGKISRDSITKLIAKGELLRIVPRPEVQSLREIADLSQRAYEYFDKQMTLDVNVRYGPVYTMFIARKYYGSPICNYEQITKLFDILKEVDFPSLFKEALSRAEKEDTVEIQNGGDLGSQKDSTVADSNEVVASSVASTSSNLEKQDELTISTAVDKDITAPIHPQVVPILVSQKLPLNHLEASTTVPSVNPPRVISASTSTNTDNAVLETNEKSLKSTTSTGTINGDNKRNEASQVLLEPGTVCPPEIPPKVALPAKVPIVLSLINNPGHKVPLLSAPELHAPKLDAPKLDAPKLDAPKLGGSELDDSKLDDSKAEVPKLIILDKPSRTIEEANKSISYSEETGPKTETPTSTESASL</sequence>
<evidence type="ECO:0000256" key="6">
    <source>
        <dbReference type="ARBA" id="ARBA00023242"/>
    </source>
</evidence>
<keyword evidence="3 7" id="KW-0863">Zinc-finger</keyword>
<dbReference type="CDD" id="cd16100">
    <property type="entry name" value="ARID"/>
    <property type="match status" value="1"/>
</dbReference>
<feature type="compositionally biased region" description="Polar residues" evidence="8">
    <location>
        <begin position="1907"/>
        <end position="1930"/>
    </location>
</feature>
<accession>A0A1L0BCL1</accession>
<dbReference type="SMART" id="SM00558">
    <property type="entry name" value="JmjC"/>
    <property type="match status" value="1"/>
</dbReference>
<dbReference type="Proteomes" id="UP000182334">
    <property type="component" value="Chromosome I"/>
</dbReference>
<name>A0A1L0BCL1_9ASCO</name>
<dbReference type="InterPro" id="IPR013083">
    <property type="entry name" value="Znf_RING/FYVE/PHD"/>
</dbReference>
<evidence type="ECO:0000256" key="8">
    <source>
        <dbReference type="SAM" id="MobiDB-lite"/>
    </source>
</evidence>
<dbReference type="GO" id="GO:0005634">
    <property type="term" value="C:nucleus"/>
    <property type="evidence" value="ECO:0007669"/>
    <property type="project" value="UniProtKB-SubCell"/>
</dbReference>
<feature type="domain" description="JmjC" evidence="12">
    <location>
        <begin position="673"/>
        <end position="909"/>
    </location>
</feature>
<dbReference type="InterPro" id="IPR019786">
    <property type="entry name" value="Zinc_finger_PHD-type_CS"/>
</dbReference>
<dbReference type="STRING" id="45354.A0A1L0BCL1"/>
<dbReference type="SMART" id="SM01014">
    <property type="entry name" value="ARID"/>
    <property type="match status" value="1"/>
</dbReference>
<feature type="compositionally biased region" description="Low complexity" evidence="8">
    <location>
        <begin position="591"/>
        <end position="607"/>
    </location>
</feature>
<dbReference type="SUPFAM" id="SSF51197">
    <property type="entry name" value="Clavaminate synthase-like"/>
    <property type="match status" value="1"/>
</dbReference>
<dbReference type="PROSITE" id="PS50016">
    <property type="entry name" value="ZF_PHD_2"/>
    <property type="match status" value="1"/>
</dbReference>
<dbReference type="GO" id="GO:0006355">
    <property type="term" value="P:regulation of DNA-templated transcription"/>
    <property type="evidence" value="ECO:0007669"/>
    <property type="project" value="TreeGrafter"/>
</dbReference>
<evidence type="ECO:0000259" key="12">
    <source>
        <dbReference type="PROSITE" id="PS51184"/>
    </source>
</evidence>
<dbReference type="PROSITE" id="PS51183">
    <property type="entry name" value="JMJN"/>
    <property type="match status" value="1"/>
</dbReference>
<feature type="domain" description="ARID" evidence="10">
    <location>
        <begin position="251"/>
        <end position="346"/>
    </location>
</feature>
<dbReference type="InterPro" id="IPR001965">
    <property type="entry name" value="Znf_PHD"/>
</dbReference>
<dbReference type="InterPro" id="IPR003347">
    <property type="entry name" value="JmjC_dom"/>
</dbReference>
<dbReference type="CDD" id="cd15518">
    <property type="entry name" value="PHD_Ecm5p_Lid2p_like"/>
    <property type="match status" value="1"/>
</dbReference>
<dbReference type="EMBL" id="LT635756">
    <property type="protein sequence ID" value="SGZ47615.1"/>
    <property type="molecule type" value="Genomic_DNA"/>
</dbReference>
<dbReference type="Pfam" id="PF02373">
    <property type="entry name" value="JmjC"/>
    <property type="match status" value="2"/>
</dbReference>
<dbReference type="Gene3D" id="3.30.40.10">
    <property type="entry name" value="Zinc/RING finger domain, C3HC4 (zinc finger)"/>
    <property type="match status" value="1"/>
</dbReference>
<evidence type="ECO:0000313" key="13">
    <source>
        <dbReference type="EMBL" id="SGZ47615.1"/>
    </source>
</evidence>
<dbReference type="Pfam" id="PF00628">
    <property type="entry name" value="PHD"/>
    <property type="match status" value="1"/>
</dbReference>
<comment type="subcellular location">
    <subcellularLocation>
        <location evidence="1">Nucleus</location>
    </subcellularLocation>
</comment>
<keyword evidence="6" id="KW-0539">Nucleus</keyword>
<dbReference type="Gene3D" id="2.60.120.650">
    <property type="entry name" value="Cupin"/>
    <property type="match status" value="1"/>
</dbReference>
<dbReference type="InterPro" id="IPR036431">
    <property type="entry name" value="ARID_dom_sf"/>
</dbReference>
<dbReference type="InterPro" id="IPR013637">
    <property type="entry name" value="Lys_sp_deMease-like_dom"/>
</dbReference>
<dbReference type="GO" id="GO:0003677">
    <property type="term" value="F:DNA binding"/>
    <property type="evidence" value="ECO:0007669"/>
    <property type="project" value="InterPro"/>
</dbReference>
<evidence type="ECO:0000256" key="2">
    <source>
        <dbReference type="ARBA" id="ARBA00022723"/>
    </source>
</evidence>
<feature type="domain" description="PHD-type" evidence="9">
    <location>
        <begin position="1511"/>
        <end position="1560"/>
    </location>
</feature>
<dbReference type="SMART" id="SM00501">
    <property type="entry name" value="BRIGHT"/>
    <property type="match status" value="1"/>
</dbReference>
<dbReference type="PROSITE" id="PS51184">
    <property type="entry name" value="JMJC"/>
    <property type="match status" value="1"/>
</dbReference>
<feature type="region of interest" description="Disordered" evidence="8">
    <location>
        <begin position="561"/>
        <end position="671"/>
    </location>
</feature>
<keyword evidence="5" id="KW-0408">Iron</keyword>
<keyword evidence="4" id="KW-0862">Zinc</keyword>
<feature type="compositionally biased region" description="Polar residues" evidence="8">
    <location>
        <begin position="614"/>
        <end position="662"/>
    </location>
</feature>
<dbReference type="PROSITE" id="PS51011">
    <property type="entry name" value="ARID"/>
    <property type="match status" value="1"/>
</dbReference>
<feature type="domain" description="JmjN" evidence="11">
    <location>
        <begin position="86"/>
        <end position="127"/>
    </location>
</feature>
<dbReference type="InterPro" id="IPR011011">
    <property type="entry name" value="Znf_FYVE_PHD"/>
</dbReference>
<dbReference type="SMART" id="SM00249">
    <property type="entry name" value="PHD"/>
    <property type="match status" value="1"/>
</dbReference>